<feature type="transmembrane region" description="Helical" evidence="6">
    <location>
        <begin position="161"/>
        <end position="181"/>
    </location>
</feature>
<dbReference type="RefSeq" id="WP_216959321.1">
    <property type="nucleotide sequence ID" value="NZ_JAHOPB010000001.1"/>
</dbReference>
<feature type="transmembrane region" description="Helical" evidence="6">
    <location>
        <begin position="306"/>
        <end position="327"/>
    </location>
</feature>
<feature type="transmembrane region" description="Helical" evidence="6">
    <location>
        <begin position="74"/>
        <end position="92"/>
    </location>
</feature>
<proteinExistence type="predicted"/>
<organism evidence="8 9">
    <name type="scientific">Reyranella humidisoli</name>
    <dbReference type="NCBI Taxonomy" id="2849149"/>
    <lineage>
        <taxon>Bacteria</taxon>
        <taxon>Pseudomonadati</taxon>
        <taxon>Pseudomonadota</taxon>
        <taxon>Alphaproteobacteria</taxon>
        <taxon>Hyphomicrobiales</taxon>
        <taxon>Reyranellaceae</taxon>
        <taxon>Reyranella</taxon>
    </lineage>
</organism>
<feature type="transmembrane region" description="Helical" evidence="6">
    <location>
        <begin position="373"/>
        <end position="393"/>
    </location>
</feature>
<accession>A0ABS6IKC6</accession>
<comment type="subcellular location">
    <subcellularLocation>
        <location evidence="1">Cell membrane</location>
        <topology evidence="1">Multi-pass membrane protein</topology>
    </subcellularLocation>
</comment>
<dbReference type="PROSITE" id="PS50850">
    <property type="entry name" value="MFS"/>
    <property type="match status" value="1"/>
</dbReference>
<dbReference type="PANTHER" id="PTHR43124:SF3">
    <property type="entry name" value="CHLORAMPHENICOL EFFLUX PUMP RV0191"/>
    <property type="match status" value="1"/>
</dbReference>
<evidence type="ECO:0000256" key="1">
    <source>
        <dbReference type="ARBA" id="ARBA00004651"/>
    </source>
</evidence>
<feature type="transmembrane region" description="Helical" evidence="6">
    <location>
        <begin position="42"/>
        <end position="65"/>
    </location>
</feature>
<comment type="caution">
    <text evidence="8">The sequence shown here is derived from an EMBL/GenBank/DDBJ whole genome shotgun (WGS) entry which is preliminary data.</text>
</comment>
<gene>
    <name evidence="8" type="ORF">KQ910_10540</name>
</gene>
<feature type="transmembrane region" description="Helical" evidence="6">
    <location>
        <begin position="348"/>
        <end position="367"/>
    </location>
</feature>
<keyword evidence="3 6" id="KW-0812">Transmembrane</keyword>
<evidence type="ECO:0000313" key="8">
    <source>
        <dbReference type="EMBL" id="MBU8874202.1"/>
    </source>
</evidence>
<keyword evidence="2" id="KW-1003">Cell membrane</keyword>
<feature type="transmembrane region" description="Helical" evidence="6">
    <location>
        <begin position="98"/>
        <end position="120"/>
    </location>
</feature>
<dbReference type="InterPro" id="IPR011701">
    <property type="entry name" value="MFS"/>
</dbReference>
<feature type="transmembrane region" description="Helical" evidence="6">
    <location>
        <begin position="253"/>
        <end position="270"/>
    </location>
</feature>
<evidence type="ECO:0000256" key="3">
    <source>
        <dbReference type="ARBA" id="ARBA00022692"/>
    </source>
</evidence>
<evidence type="ECO:0000256" key="4">
    <source>
        <dbReference type="ARBA" id="ARBA00022989"/>
    </source>
</evidence>
<name>A0ABS6IKC6_9HYPH</name>
<feature type="domain" description="Major facilitator superfamily (MFS) profile" evidence="7">
    <location>
        <begin position="1"/>
        <end position="400"/>
    </location>
</feature>
<protein>
    <submittedName>
        <fullName evidence="8">MFS transporter</fullName>
    </submittedName>
</protein>
<evidence type="ECO:0000256" key="6">
    <source>
        <dbReference type="SAM" id="Phobius"/>
    </source>
</evidence>
<feature type="transmembrane region" description="Helical" evidence="6">
    <location>
        <begin position="132"/>
        <end position="155"/>
    </location>
</feature>
<evidence type="ECO:0000259" key="7">
    <source>
        <dbReference type="PROSITE" id="PS50850"/>
    </source>
</evidence>
<feature type="transmembrane region" description="Helical" evidence="6">
    <location>
        <begin position="282"/>
        <end position="300"/>
    </location>
</feature>
<sequence>MASRLPLLILLIAVTCLSQFYRVSNSVIAPELVRDLDLSARQLGWAGSAFFFALFAVQIPVGLWFDRFGARRTVAVLSLLAMLGSIWIARAPDAADLIAGRTIVGVGCAASFMSVVFLCSRWFEQAKLATRLSWVFAASNIGTLAAATPLAWIAATVGWRAGFLGLAAVTLLVAIGFLVFVRDRPPEYRGPEAAKESPGQILRGLWEVWRTPGLGPVLSMHFFAYATMLTVLGVWGGPYLYDVHKLDGVARGNVLLAMGVAQILGILAYGPMDRVLRSRKRVVFCGAAISMVLLAILAALPNPPLWLAVTLLIAFCFFCAYGTVIVAQGRALFPDRLAGRGVTTVNMAQCLGLAVLPALAGYIVEAFGAGDTAYRWVFGMLAAGLALGSIAYVRARDSFTART</sequence>
<dbReference type="InterPro" id="IPR020846">
    <property type="entry name" value="MFS_dom"/>
</dbReference>
<dbReference type="InterPro" id="IPR050189">
    <property type="entry name" value="MFS_Efflux_Transporters"/>
</dbReference>
<dbReference type="Proteomes" id="UP000727907">
    <property type="component" value="Unassembled WGS sequence"/>
</dbReference>
<keyword evidence="4 6" id="KW-1133">Transmembrane helix</keyword>
<dbReference type="EMBL" id="JAHOPB010000001">
    <property type="protein sequence ID" value="MBU8874202.1"/>
    <property type="molecule type" value="Genomic_DNA"/>
</dbReference>
<evidence type="ECO:0000256" key="5">
    <source>
        <dbReference type="ARBA" id="ARBA00023136"/>
    </source>
</evidence>
<keyword evidence="9" id="KW-1185">Reference proteome</keyword>
<evidence type="ECO:0000256" key="2">
    <source>
        <dbReference type="ARBA" id="ARBA00022475"/>
    </source>
</evidence>
<keyword evidence="5 6" id="KW-0472">Membrane</keyword>
<dbReference type="PANTHER" id="PTHR43124">
    <property type="entry name" value="PURINE EFFLUX PUMP PBUE"/>
    <property type="match status" value="1"/>
</dbReference>
<feature type="transmembrane region" description="Helical" evidence="6">
    <location>
        <begin position="222"/>
        <end position="241"/>
    </location>
</feature>
<reference evidence="8 9" key="1">
    <citation type="submission" date="2021-06" db="EMBL/GenBank/DDBJ databases">
        <authorList>
            <person name="Lee D.H."/>
        </authorList>
    </citation>
    <scope>NUCLEOTIDE SEQUENCE [LARGE SCALE GENOMIC DNA]</scope>
    <source>
        <strain evidence="8 9">MMS21-HV4-11</strain>
    </source>
</reference>
<evidence type="ECO:0000313" key="9">
    <source>
        <dbReference type="Proteomes" id="UP000727907"/>
    </source>
</evidence>
<dbReference type="Pfam" id="PF07690">
    <property type="entry name" value="MFS_1"/>
    <property type="match status" value="1"/>
</dbReference>